<reference evidence="2 3" key="1">
    <citation type="submission" date="2017-01" db="EMBL/GenBank/DDBJ databases">
        <authorList>
            <person name="Mah S.A."/>
            <person name="Swanson W.J."/>
            <person name="Moy G.W."/>
            <person name="Vacquier V.D."/>
        </authorList>
    </citation>
    <scope>NUCLEOTIDE SEQUENCE [LARGE SCALE GENOMIC DNA]</scope>
    <source>
        <strain evidence="2 3">CPCC 203464</strain>
    </source>
</reference>
<dbReference type="Pfam" id="PF10031">
    <property type="entry name" value="DUF2273"/>
    <property type="match status" value="1"/>
</dbReference>
<name>A0A1N7HC50_9NOCA</name>
<gene>
    <name evidence="2" type="ORF">SAMN05445060_3951</name>
</gene>
<dbReference type="RefSeq" id="WP_076482747.1">
    <property type="nucleotide sequence ID" value="NZ_FTNT01000015.1"/>
</dbReference>
<dbReference type="Proteomes" id="UP000186218">
    <property type="component" value="Unassembled WGS sequence"/>
</dbReference>
<keyword evidence="1" id="KW-0472">Membrane</keyword>
<keyword evidence="1" id="KW-1133">Transmembrane helix</keyword>
<dbReference type="InterPro" id="IPR018730">
    <property type="entry name" value="DUF2273"/>
</dbReference>
<evidence type="ECO:0000256" key="1">
    <source>
        <dbReference type="SAM" id="Phobius"/>
    </source>
</evidence>
<sequence>MTINNATIGLLVGLLLAIAATTGGFGGFILAIVLGAVGLVLGLQRDGAIDLAGLLKSRNRG</sequence>
<feature type="transmembrane region" description="Helical" evidence="1">
    <location>
        <begin position="12"/>
        <end position="41"/>
    </location>
</feature>
<keyword evidence="1" id="KW-0812">Transmembrane</keyword>
<organism evidence="2 3">
    <name type="scientific">Williamsia sterculiae</name>
    <dbReference type="NCBI Taxonomy" id="1344003"/>
    <lineage>
        <taxon>Bacteria</taxon>
        <taxon>Bacillati</taxon>
        <taxon>Actinomycetota</taxon>
        <taxon>Actinomycetes</taxon>
        <taxon>Mycobacteriales</taxon>
        <taxon>Nocardiaceae</taxon>
        <taxon>Williamsia</taxon>
    </lineage>
</organism>
<dbReference type="STRING" id="1344003.SAMN05445060_3951"/>
<accession>A0A1N7HC50</accession>
<protein>
    <submittedName>
        <fullName evidence="2">Small integral membrane protein</fullName>
    </submittedName>
</protein>
<dbReference type="AlphaFoldDB" id="A0A1N7HC50"/>
<evidence type="ECO:0000313" key="2">
    <source>
        <dbReference type="EMBL" id="SIS22446.1"/>
    </source>
</evidence>
<dbReference type="EMBL" id="FTNT01000015">
    <property type="protein sequence ID" value="SIS22446.1"/>
    <property type="molecule type" value="Genomic_DNA"/>
</dbReference>
<proteinExistence type="predicted"/>
<evidence type="ECO:0000313" key="3">
    <source>
        <dbReference type="Proteomes" id="UP000186218"/>
    </source>
</evidence>
<keyword evidence="3" id="KW-1185">Reference proteome</keyword>